<feature type="compositionally biased region" description="Basic residues" evidence="1">
    <location>
        <begin position="76"/>
        <end position="91"/>
    </location>
</feature>
<organism evidence="2 3">
    <name type="scientific">Moraxella catarrhalis</name>
    <name type="common">Branhamella catarrhalis</name>
    <dbReference type="NCBI Taxonomy" id="480"/>
    <lineage>
        <taxon>Bacteria</taxon>
        <taxon>Pseudomonadati</taxon>
        <taxon>Pseudomonadota</taxon>
        <taxon>Gammaproteobacteria</taxon>
        <taxon>Moraxellales</taxon>
        <taxon>Moraxellaceae</taxon>
        <taxon>Moraxella</taxon>
    </lineage>
</organism>
<evidence type="ECO:0008006" key="4">
    <source>
        <dbReference type="Google" id="ProtNLM"/>
    </source>
</evidence>
<proteinExistence type="predicted"/>
<reference evidence="2 3" key="1">
    <citation type="journal article" date="2016" name="Genome Biol. Evol.">
        <title>Comparative Genomic Analyses of the Moraxella catarrhalis Serosensitive and Seroresistant Lineages Demonstrate Their Independent Evolution.</title>
        <authorList>
            <person name="Earl J.P."/>
            <person name="de Vries S.P."/>
            <person name="Ahmed A."/>
            <person name="Powell E."/>
            <person name="Schultz M.P."/>
            <person name="Hermans P.W."/>
            <person name="Hill D.J."/>
            <person name="Zhou Z."/>
            <person name="Constantinidou C.I."/>
            <person name="Hu F.Z."/>
            <person name="Bootsma H.J."/>
            <person name="Ehrlich G.D."/>
        </authorList>
    </citation>
    <scope>NUCLEOTIDE SEQUENCE [LARGE SCALE GENOMIC DNA]</scope>
    <source>
        <strain evidence="2 3">F23</strain>
    </source>
</reference>
<protein>
    <recommendedName>
        <fullName evidence="4">Phage protein, HK97 gp10 family</fullName>
    </recommendedName>
</protein>
<accession>A0AB36DNT7</accession>
<sequence>MNHGNFVHAVPLLVGSRKRLVLDALPKFLYSSVIKMVSQPYFATNPILKEAKNRAPASEDAYRRYMSSGQGEGKTTHTKSGKKRRVATNRAKRGHGRYVIQQAGLLKKSIRRQRLTKNSREIHRAAVGIGVHLKGKTGETAFYWHMVERGTKNMPAVPFLRPAFDHHKDEAVQRFKKKLGERIDKLK</sequence>
<evidence type="ECO:0000313" key="3">
    <source>
        <dbReference type="Proteomes" id="UP000078295"/>
    </source>
</evidence>
<name>A0AB36DNT7_MORCA</name>
<evidence type="ECO:0000313" key="2">
    <source>
        <dbReference type="EMBL" id="OAV23545.1"/>
    </source>
</evidence>
<dbReference type="EMBL" id="LXHQ01000042">
    <property type="protein sequence ID" value="OAV23545.1"/>
    <property type="molecule type" value="Genomic_DNA"/>
</dbReference>
<gene>
    <name evidence="2" type="ORF">AO370_1589</name>
</gene>
<feature type="region of interest" description="Disordered" evidence="1">
    <location>
        <begin position="64"/>
        <end position="91"/>
    </location>
</feature>
<comment type="caution">
    <text evidence="2">The sequence shown here is derived from an EMBL/GenBank/DDBJ whole genome shotgun (WGS) entry which is preliminary data.</text>
</comment>
<dbReference type="AlphaFoldDB" id="A0AB36DNT7"/>
<evidence type="ECO:0000256" key="1">
    <source>
        <dbReference type="SAM" id="MobiDB-lite"/>
    </source>
</evidence>
<dbReference type="Proteomes" id="UP000078295">
    <property type="component" value="Unassembled WGS sequence"/>
</dbReference>
<dbReference type="NCBIfam" id="TIGR01725">
    <property type="entry name" value="phge_HK97_gp10"/>
    <property type="match status" value="1"/>
</dbReference>
<dbReference type="InterPro" id="IPR010064">
    <property type="entry name" value="HK97-gp10_tail"/>
</dbReference>